<feature type="domain" description="Prephenate/arogenate dehydrogenase" evidence="2">
    <location>
        <begin position="1"/>
        <end position="182"/>
    </location>
</feature>
<dbReference type="GO" id="GO:0070403">
    <property type="term" value="F:NAD+ binding"/>
    <property type="evidence" value="ECO:0007669"/>
    <property type="project" value="InterPro"/>
</dbReference>
<dbReference type="PANTHER" id="PTHR21363:SF0">
    <property type="entry name" value="PREPHENATE DEHYDROGENASE [NADP(+)]"/>
    <property type="match status" value="1"/>
</dbReference>
<feature type="non-terminal residue" evidence="3">
    <location>
        <position position="1"/>
    </location>
</feature>
<accession>X1Q820</accession>
<dbReference type="InterPro" id="IPR003099">
    <property type="entry name" value="Prephen_DH"/>
</dbReference>
<dbReference type="InterPro" id="IPR036291">
    <property type="entry name" value="NAD(P)-bd_dom_sf"/>
</dbReference>
<proteinExistence type="predicted"/>
<reference evidence="3" key="1">
    <citation type="journal article" date="2014" name="Front. Microbiol.">
        <title>High frequency of phylogenetically diverse reductive dehalogenase-homologous genes in deep subseafloor sedimentary metagenomes.</title>
        <authorList>
            <person name="Kawai M."/>
            <person name="Futagami T."/>
            <person name="Toyoda A."/>
            <person name="Takaki Y."/>
            <person name="Nishi S."/>
            <person name="Hori S."/>
            <person name="Arai W."/>
            <person name="Tsubouchi T."/>
            <person name="Morono Y."/>
            <person name="Uchiyama I."/>
            <person name="Ito T."/>
            <person name="Fujiyama A."/>
            <person name="Inagaki F."/>
            <person name="Takami H."/>
        </authorList>
    </citation>
    <scope>NUCLEOTIDE SEQUENCE</scope>
    <source>
        <strain evidence="3">Expedition CK06-06</strain>
    </source>
</reference>
<comment type="caution">
    <text evidence="3">The sequence shown here is derived from an EMBL/GenBank/DDBJ whole genome shotgun (WGS) entry which is preliminary data.</text>
</comment>
<dbReference type="InterPro" id="IPR046825">
    <property type="entry name" value="PDH_C"/>
</dbReference>
<dbReference type="SUPFAM" id="SSF48179">
    <property type="entry name" value="6-phosphogluconate dehydrogenase C-terminal domain-like"/>
    <property type="match status" value="1"/>
</dbReference>
<protein>
    <recommendedName>
        <fullName evidence="2">Prephenate/arogenate dehydrogenase domain-containing protein</fullName>
    </recommendedName>
</protein>
<gene>
    <name evidence="3" type="ORF">S12H4_10625</name>
</gene>
<dbReference type="InterPro" id="IPR050812">
    <property type="entry name" value="Preph/Arog_dehydrog"/>
</dbReference>
<dbReference type="InterPro" id="IPR046826">
    <property type="entry name" value="PDH_N"/>
</dbReference>
<dbReference type="Pfam" id="PF20463">
    <property type="entry name" value="PDH_C"/>
    <property type="match status" value="1"/>
</dbReference>
<dbReference type="Gene3D" id="1.10.3660.10">
    <property type="entry name" value="6-phosphogluconate dehydrogenase C-terminal like domain"/>
    <property type="match status" value="1"/>
</dbReference>
<sequence length="192" mass="21739">VETMHKHIKAGLTLGTHPVFGPGAKSIVNQNFVLTPTNERERTLAQKVREYLETRGAKVALMTPQEHDEMMAVILGLSHFIAIVSADTLVSFDRLKQMEAISGITYKVLLTLVESVISEAPELYACLQMSLPNMMKIEKLFQQRVKTWAGLVEKKDKQEFVERMKALRSRLEEGNPDFGKAYENMYKIVEGL</sequence>
<evidence type="ECO:0000256" key="1">
    <source>
        <dbReference type="ARBA" id="ARBA00023002"/>
    </source>
</evidence>
<dbReference type="PROSITE" id="PS51176">
    <property type="entry name" value="PDH_ADH"/>
    <property type="match status" value="1"/>
</dbReference>
<evidence type="ECO:0000259" key="2">
    <source>
        <dbReference type="PROSITE" id="PS51176"/>
    </source>
</evidence>
<name>X1Q820_9ZZZZ</name>
<dbReference type="InterPro" id="IPR008927">
    <property type="entry name" value="6-PGluconate_DH-like_C_sf"/>
</dbReference>
<dbReference type="PANTHER" id="PTHR21363">
    <property type="entry name" value="PREPHENATE DEHYDROGENASE"/>
    <property type="match status" value="1"/>
</dbReference>
<dbReference type="EMBL" id="BARW01004582">
    <property type="protein sequence ID" value="GAI64632.1"/>
    <property type="molecule type" value="Genomic_DNA"/>
</dbReference>
<evidence type="ECO:0000313" key="3">
    <source>
        <dbReference type="EMBL" id="GAI64632.1"/>
    </source>
</evidence>
<organism evidence="3">
    <name type="scientific">marine sediment metagenome</name>
    <dbReference type="NCBI Taxonomy" id="412755"/>
    <lineage>
        <taxon>unclassified sequences</taxon>
        <taxon>metagenomes</taxon>
        <taxon>ecological metagenomes</taxon>
    </lineage>
</organism>
<dbReference type="Pfam" id="PF02153">
    <property type="entry name" value="PDH_N"/>
    <property type="match status" value="1"/>
</dbReference>
<dbReference type="GO" id="GO:0006571">
    <property type="term" value="P:tyrosine biosynthetic process"/>
    <property type="evidence" value="ECO:0007669"/>
    <property type="project" value="InterPro"/>
</dbReference>
<keyword evidence="1" id="KW-0560">Oxidoreductase</keyword>
<dbReference type="GO" id="GO:0004665">
    <property type="term" value="F:prephenate dehydrogenase (NADP+) activity"/>
    <property type="evidence" value="ECO:0007669"/>
    <property type="project" value="InterPro"/>
</dbReference>
<dbReference type="GO" id="GO:0008977">
    <property type="term" value="F:prephenate dehydrogenase (NAD+) activity"/>
    <property type="evidence" value="ECO:0007669"/>
    <property type="project" value="InterPro"/>
</dbReference>
<dbReference type="SUPFAM" id="SSF51735">
    <property type="entry name" value="NAD(P)-binding Rossmann-fold domains"/>
    <property type="match status" value="1"/>
</dbReference>
<dbReference type="AlphaFoldDB" id="X1Q820"/>
<dbReference type="Gene3D" id="3.40.50.720">
    <property type="entry name" value="NAD(P)-binding Rossmann-like Domain"/>
    <property type="match status" value="1"/>
</dbReference>